<evidence type="ECO:0000313" key="1">
    <source>
        <dbReference type="EMBL" id="KAJ9558415.1"/>
    </source>
</evidence>
<dbReference type="EMBL" id="JARYMX010000003">
    <property type="protein sequence ID" value="KAJ9558415.1"/>
    <property type="molecule type" value="Genomic_DNA"/>
</dbReference>
<evidence type="ECO:0000313" key="2">
    <source>
        <dbReference type="Proteomes" id="UP001172457"/>
    </source>
</evidence>
<comment type="caution">
    <text evidence="1">The sequence shown here is derived from an EMBL/GenBank/DDBJ whole genome shotgun (WGS) entry which is preliminary data.</text>
</comment>
<gene>
    <name evidence="1" type="ORF">OSB04_013029</name>
</gene>
<organism evidence="1 2">
    <name type="scientific">Centaurea solstitialis</name>
    <name type="common">yellow star-thistle</name>
    <dbReference type="NCBI Taxonomy" id="347529"/>
    <lineage>
        <taxon>Eukaryota</taxon>
        <taxon>Viridiplantae</taxon>
        <taxon>Streptophyta</taxon>
        <taxon>Embryophyta</taxon>
        <taxon>Tracheophyta</taxon>
        <taxon>Spermatophyta</taxon>
        <taxon>Magnoliopsida</taxon>
        <taxon>eudicotyledons</taxon>
        <taxon>Gunneridae</taxon>
        <taxon>Pentapetalae</taxon>
        <taxon>asterids</taxon>
        <taxon>campanulids</taxon>
        <taxon>Asterales</taxon>
        <taxon>Asteraceae</taxon>
        <taxon>Carduoideae</taxon>
        <taxon>Cardueae</taxon>
        <taxon>Centaureinae</taxon>
        <taxon>Centaurea</taxon>
    </lineage>
</organism>
<proteinExistence type="predicted"/>
<sequence>MAKEKAGWKWVFFLEETERRERRERRNGATLGGLEVPRSLAVKDMLKKAKELPKEHQPSYILLAVAEMAAIGFGLPKDSFTNLLKNR</sequence>
<name>A0AA38TP67_9ASTR</name>
<protein>
    <submittedName>
        <fullName evidence="1">Uncharacterized protein</fullName>
    </submittedName>
</protein>
<dbReference type="AlphaFoldDB" id="A0AA38TP67"/>
<accession>A0AA38TP67</accession>
<reference evidence="1" key="1">
    <citation type="submission" date="2023-03" db="EMBL/GenBank/DDBJ databases">
        <title>Chromosome-scale reference genome and RAD-based genetic map of yellow starthistle (Centaurea solstitialis) reveal putative structural variation and QTLs associated with invader traits.</title>
        <authorList>
            <person name="Reatini B."/>
            <person name="Cang F.A."/>
            <person name="Jiang Q."/>
            <person name="Mckibben M.T.W."/>
            <person name="Barker M.S."/>
            <person name="Rieseberg L.H."/>
            <person name="Dlugosch K.M."/>
        </authorList>
    </citation>
    <scope>NUCLEOTIDE SEQUENCE</scope>
    <source>
        <strain evidence="1">CAN-66</strain>
        <tissue evidence="1">Leaf</tissue>
    </source>
</reference>
<dbReference type="Proteomes" id="UP001172457">
    <property type="component" value="Chromosome 3"/>
</dbReference>
<keyword evidence="2" id="KW-1185">Reference proteome</keyword>